<dbReference type="PANTHER" id="PTHR33495">
    <property type="entry name" value="ANTI-SIGMA FACTOR ANTAGONIST TM_1081-RELATED-RELATED"/>
    <property type="match status" value="1"/>
</dbReference>
<evidence type="ECO:0000256" key="2">
    <source>
        <dbReference type="RuleBase" id="RU003749"/>
    </source>
</evidence>
<dbReference type="NCBIfam" id="TIGR00377">
    <property type="entry name" value="ant_ant_sig"/>
    <property type="match status" value="1"/>
</dbReference>
<dbReference type="RefSeq" id="WP_252549472.1">
    <property type="nucleotide sequence ID" value="NZ_CP099468.1"/>
</dbReference>
<protein>
    <recommendedName>
        <fullName evidence="2">Anti-sigma factor antagonist</fullName>
    </recommendedName>
</protein>
<dbReference type="InterPro" id="IPR005561">
    <property type="entry name" value="ANTAR"/>
</dbReference>
<dbReference type="Proteomes" id="UP001056374">
    <property type="component" value="Chromosome"/>
</dbReference>
<dbReference type="Pfam" id="PF03861">
    <property type="entry name" value="ANTAR"/>
    <property type="match status" value="1"/>
</dbReference>
<evidence type="ECO:0000259" key="4">
    <source>
        <dbReference type="PROSITE" id="PS50921"/>
    </source>
</evidence>
<feature type="domain" description="STAS" evidence="3">
    <location>
        <begin position="33"/>
        <end position="124"/>
    </location>
</feature>
<dbReference type="Gene3D" id="1.10.10.10">
    <property type="entry name" value="Winged helix-like DNA-binding domain superfamily/Winged helix DNA-binding domain"/>
    <property type="match status" value="1"/>
</dbReference>
<dbReference type="CDD" id="cd07043">
    <property type="entry name" value="STAS_anti-anti-sigma_factors"/>
    <property type="match status" value="1"/>
</dbReference>
<evidence type="ECO:0000313" key="5">
    <source>
        <dbReference type="EMBL" id="USQ84960.1"/>
    </source>
</evidence>
<comment type="similarity">
    <text evidence="1 2">Belongs to the anti-sigma-factor antagonist family.</text>
</comment>
<dbReference type="PROSITE" id="PS50921">
    <property type="entry name" value="ANTAR"/>
    <property type="match status" value="1"/>
</dbReference>
<dbReference type="Gene3D" id="3.30.750.24">
    <property type="entry name" value="STAS domain"/>
    <property type="match status" value="1"/>
</dbReference>
<gene>
    <name evidence="5" type="ORF">NFX46_14875</name>
</gene>
<dbReference type="InterPro" id="IPR002645">
    <property type="entry name" value="STAS_dom"/>
</dbReference>
<dbReference type="InterPro" id="IPR003658">
    <property type="entry name" value="Anti-sigma_ant"/>
</dbReference>
<name>A0ABY4Z8D0_9ACTN</name>
<accession>A0ABY4Z8D0</accession>
<dbReference type="InterPro" id="IPR036513">
    <property type="entry name" value="STAS_dom_sf"/>
</dbReference>
<organism evidence="5 6">
    <name type="scientific">Streptomyces phaeoluteigriseus</name>
    <dbReference type="NCBI Taxonomy" id="114686"/>
    <lineage>
        <taxon>Bacteria</taxon>
        <taxon>Bacillati</taxon>
        <taxon>Actinomycetota</taxon>
        <taxon>Actinomycetes</taxon>
        <taxon>Kitasatosporales</taxon>
        <taxon>Streptomycetaceae</taxon>
        <taxon>Streptomyces</taxon>
        <taxon>Streptomyces aurantiacus group</taxon>
    </lineage>
</organism>
<dbReference type="InterPro" id="IPR036388">
    <property type="entry name" value="WH-like_DNA-bd_sf"/>
</dbReference>
<dbReference type="Pfam" id="PF01740">
    <property type="entry name" value="STAS"/>
    <property type="match status" value="1"/>
</dbReference>
<feature type="domain" description="ANTAR" evidence="4">
    <location>
        <begin position="154"/>
        <end position="215"/>
    </location>
</feature>
<dbReference type="PANTHER" id="PTHR33495:SF2">
    <property type="entry name" value="ANTI-SIGMA FACTOR ANTAGONIST TM_1081-RELATED"/>
    <property type="match status" value="1"/>
</dbReference>
<keyword evidence="6" id="KW-1185">Reference proteome</keyword>
<dbReference type="PROSITE" id="PS50801">
    <property type="entry name" value="STAS"/>
    <property type="match status" value="1"/>
</dbReference>
<dbReference type="SUPFAM" id="SSF52091">
    <property type="entry name" value="SpoIIaa-like"/>
    <property type="match status" value="1"/>
</dbReference>
<proteinExistence type="inferred from homology"/>
<evidence type="ECO:0000256" key="1">
    <source>
        <dbReference type="ARBA" id="ARBA00009013"/>
    </source>
</evidence>
<reference evidence="5" key="1">
    <citation type="submission" date="2022-06" db="EMBL/GenBank/DDBJ databases">
        <title>Complete genome sequence of soil microorganisms Streptomyces sp. Qhu-M197 isolated from Alpine meadows habitats on the Tibetan Plateau.</title>
        <authorList>
            <person name="Zhang B."/>
            <person name="Xiang X."/>
            <person name="Fan J."/>
        </authorList>
    </citation>
    <scope>NUCLEOTIDE SEQUENCE</scope>
    <source>
        <strain evidence="5">Qhu-M197</strain>
    </source>
</reference>
<dbReference type="SUPFAM" id="SSF52172">
    <property type="entry name" value="CheY-like"/>
    <property type="match status" value="1"/>
</dbReference>
<evidence type="ECO:0000313" key="6">
    <source>
        <dbReference type="Proteomes" id="UP001056374"/>
    </source>
</evidence>
<dbReference type="EMBL" id="CP099468">
    <property type="protein sequence ID" value="USQ84960.1"/>
    <property type="molecule type" value="Genomic_DNA"/>
</dbReference>
<dbReference type="InterPro" id="IPR011006">
    <property type="entry name" value="CheY-like_superfamily"/>
</dbReference>
<sequence length="253" mass="26792">MAEPAYGAERDAGAACGLRAGAGGAPPHTRPLPEIALRVDGERVAVEIRGELDLGRAEQLEHALRAALAAAVGAVYLDLGGVTFCDCSALNVLLELHERGLRQGTPVVIRSVAPVVERLLDLTGTAPLFAGTEPGPHRDDDIPDAVPPEDRGGEHDLRVEVVQLRRAMQTRPMIDLARGILMASFALSAQDAWRVLVDASQHSNTKLHHLAHDLVGAVEGDPPPQAVREQVAAAVARVRSTSQATEEAGRVDE</sequence>
<evidence type="ECO:0000259" key="3">
    <source>
        <dbReference type="PROSITE" id="PS50801"/>
    </source>
</evidence>
<dbReference type="SMART" id="SM01012">
    <property type="entry name" value="ANTAR"/>
    <property type="match status" value="1"/>
</dbReference>